<reference evidence="2 3" key="1">
    <citation type="journal article" date="2016" name="Nat. Commun.">
        <title>Thousands of microbial genomes shed light on interconnected biogeochemical processes in an aquifer system.</title>
        <authorList>
            <person name="Anantharaman K."/>
            <person name="Brown C.T."/>
            <person name="Hug L.A."/>
            <person name="Sharon I."/>
            <person name="Castelle C.J."/>
            <person name="Probst A.J."/>
            <person name="Thomas B.C."/>
            <person name="Singh A."/>
            <person name="Wilkins M.J."/>
            <person name="Karaoz U."/>
            <person name="Brodie E.L."/>
            <person name="Williams K.H."/>
            <person name="Hubbard S.S."/>
            <person name="Banfield J.F."/>
        </authorList>
    </citation>
    <scope>NUCLEOTIDE SEQUENCE [LARGE SCALE GENOMIC DNA]</scope>
</reference>
<keyword evidence="1" id="KW-1133">Transmembrane helix</keyword>
<feature type="transmembrane region" description="Helical" evidence="1">
    <location>
        <begin position="6"/>
        <end position="27"/>
    </location>
</feature>
<dbReference type="SUPFAM" id="SSF48208">
    <property type="entry name" value="Six-hairpin glycosidases"/>
    <property type="match status" value="1"/>
</dbReference>
<evidence type="ECO:0000313" key="3">
    <source>
        <dbReference type="Proteomes" id="UP000177723"/>
    </source>
</evidence>
<comment type="caution">
    <text evidence="2">The sequence shown here is derived from an EMBL/GenBank/DDBJ whole genome shotgun (WGS) entry which is preliminary data.</text>
</comment>
<organism evidence="2 3">
    <name type="scientific">Candidatus Giovannonibacteria bacterium RIFCSPHIGHO2_12_FULL_43_15</name>
    <dbReference type="NCBI Taxonomy" id="1798341"/>
    <lineage>
        <taxon>Bacteria</taxon>
        <taxon>Candidatus Giovannoniibacteriota</taxon>
    </lineage>
</organism>
<dbReference type="AlphaFoldDB" id="A0A1F5WRG1"/>
<gene>
    <name evidence="2" type="ORF">A3F23_02370</name>
</gene>
<sequence length="389" mass="44239">MMKKNIILAASAVFAIALMYYAAVYLPEFIGVKAGKRLTGLEIAKKTALFLDKTLKPDGSFELLYECTKNDSACKAIESSGPPHTGQILRAYYHLWKTTSDPKYKEKADRAMGFVLDACEKNSDYCEWNYFALHDFYMDFKDDRFKKAMLKSADKFLNESLENTVNNNNGIKLAALYHVTGEKKYLDKLDKTAKDILDGKFSRGLEFFVTSDYYVVRNNDIHIIWSVYLPAYAETQNVIYLNAVKDFFEKSHITEHLGKFDSGAGLGIGNLAKAWEVLLDLTEIAQGRNPHYGDLQGSMRTVPEALASHDEPDDDPEVFYAQAKAIGQHILNERWDSQYNRQFNADYGFLHAANKSKNNKSPFYSGWLIQLYLRMLDDSFEPPTDGQSP</sequence>
<keyword evidence="1" id="KW-0472">Membrane</keyword>
<keyword evidence="1" id="KW-0812">Transmembrane</keyword>
<dbReference type="Proteomes" id="UP000177723">
    <property type="component" value="Unassembled WGS sequence"/>
</dbReference>
<name>A0A1F5WRG1_9BACT</name>
<dbReference type="InterPro" id="IPR008928">
    <property type="entry name" value="6-hairpin_glycosidase_sf"/>
</dbReference>
<evidence type="ECO:0000256" key="1">
    <source>
        <dbReference type="SAM" id="Phobius"/>
    </source>
</evidence>
<dbReference type="GO" id="GO:0005975">
    <property type="term" value="P:carbohydrate metabolic process"/>
    <property type="evidence" value="ECO:0007669"/>
    <property type="project" value="InterPro"/>
</dbReference>
<accession>A0A1F5WRG1</accession>
<dbReference type="EMBL" id="MFHT01000003">
    <property type="protein sequence ID" value="OGF78253.1"/>
    <property type="molecule type" value="Genomic_DNA"/>
</dbReference>
<protein>
    <submittedName>
        <fullName evidence="2">Uncharacterized protein</fullName>
    </submittedName>
</protein>
<evidence type="ECO:0000313" key="2">
    <source>
        <dbReference type="EMBL" id="OGF78253.1"/>
    </source>
</evidence>
<proteinExistence type="predicted"/>